<dbReference type="Pfam" id="PF00501">
    <property type="entry name" value="AMP-binding"/>
    <property type="match status" value="1"/>
</dbReference>
<dbReference type="Gene3D" id="3.30.300.30">
    <property type="match status" value="1"/>
</dbReference>
<evidence type="ECO:0000313" key="4">
    <source>
        <dbReference type="EMBL" id="GAA2642746.1"/>
    </source>
</evidence>
<dbReference type="PROSITE" id="PS50075">
    <property type="entry name" value="CARRIER"/>
    <property type="match status" value="1"/>
</dbReference>
<dbReference type="EMBL" id="BAAASJ010000044">
    <property type="protein sequence ID" value="GAA2642746.1"/>
    <property type="molecule type" value="Genomic_DNA"/>
</dbReference>
<dbReference type="PANTHER" id="PTHR45527">
    <property type="entry name" value="NONRIBOSOMAL PEPTIDE SYNTHETASE"/>
    <property type="match status" value="1"/>
</dbReference>
<dbReference type="InterPro" id="IPR025110">
    <property type="entry name" value="AMP-bd_C"/>
</dbReference>
<gene>
    <name evidence="4" type="ORF">GCM10010307_45890</name>
</gene>
<dbReference type="PANTHER" id="PTHR45527:SF1">
    <property type="entry name" value="FATTY ACID SYNTHASE"/>
    <property type="match status" value="1"/>
</dbReference>
<keyword evidence="5" id="KW-1185">Reference proteome</keyword>
<dbReference type="InterPro" id="IPR045851">
    <property type="entry name" value="AMP-bd_C_sf"/>
</dbReference>
<dbReference type="Gene3D" id="2.30.38.10">
    <property type="entry name" value="Luciferase, Domain 3"/>
    <property type="match status" value="1"/>
</dbReference>
<organism evidence="4 5">
    <name type="scientific">Streptomyces vastus</name>
    <dbReference type="NCBI Taxonomy" id="285451"/>
    <lineage>
        <taxon>Bacteria</taxon>
        <taxon>Bacillati</taxon>
        <taxon>Actinomycetota</taxon>
        <taxon>Actinomycetes</taxon>
        <taxon>Kitasatosporales</taxon>
        <taxon>Streptomycetaceae</taxon>
        <taxon>Streptomyces</taxon>
    </lineage>
</organism>
<dbReference type="Pfam" id="PF00550">
    <property type="entry name" value="PP-binding"/>
    <property type="match status" value="1"/>
</dbReference>
<comment type="caution">
    <text evidence="4">The sequence shown here is derived from an EMBL/GenBank/DDBJ whole genome shotgun (WGS) entry which is preliminary data.</text>
</comment>
<dbReference type="RefSeq" id="WP_344392464.1">
    <property type="nucleotide sequence ID" value="NZ_BAAASJ010000044.1"/>
</dbReference>
<dbReference type="InterPro" id="IPR000873">
    <property type="entry name" value="AMP-dep_synth/lig_dom"/>
</dbReference>
<evidence type="ECO:0000256" key="1">
    <source>
        <dbReference type="ARBA" id="ARBA00022450"/>
    </source>
</evidence>
<dbReference type="InterPro" id="IPR020845">
    <property type="entry name" value="AMP-binding_CS"/>
</dbReference>
<protein>
    <recommendedName>
        <fullName evidence="3">Carrier domain-containing protein</fullName>
    </recommendedName>
</protein>
<dbReference type="InterPro" id="IPR009081">
    <property type="entry name" value="PP-bd_ACP"/>
</dbReference>
<dbReference type="Proteomes" id="UP001500151">
    <property type="component" value="Unassembled WGS sequence"/>
</dbReference>
<dbReference type="InterPro" id="IPR010071">
    <property type="entry name" value="AA_adenyl_dom"/>
</dbReference>
<feature type="domain" description="Carrier" evidence="3">
    <location>
        <begin position="506"/>
        <end position="581"/>
    </location>
</feature>
<accession>A0ABP6DFR1</accession>
<proteinExistence type="predicted"/>
<dbReference type="SUPFAM" id="SSF56801">
    <property type="entry name" value="Acetyl-CoA synthetase-like"/>
    <property type="match status" value="1"/>
</dbReference>
<dbReference type="CDD" id="cd05930">
    <property type="entry name" value="A_NRPS"/>
    <property type="match status" value="1"/>
</dbReference>
<name>A0ABP6DFR1_9ACTN</name>
<dbReference type="Gene3D" id="3.40.50.980">
    <property type="match status" value="2"/>
</dbReference>
<evidence type="ECO:0000313" key="5">
    <source>
        <dbReference type="Proteomes" id="UP001500151"/>
    </source>
</evidence>
<sequence length="613" mass="64775">MRATQGTTLHELIAAQTREDPSRIAVTGPDGTHTYGELEWRAERVAVRLLALGVGVDRPVGMLIPRSAAMIVGMLGILRAGGAYLPLDPELPGARVNALLSAAGAAALVTTPELAERAESSGLPVVVLGEDPGEAGPNRPLTPGSALCYVLFTSGSTGEPKAVAVEHRQYVHYLNGLYERIEPGWSWALVSTFSADLGSTNVFGALTTGGCLHVLSREQAIDSEAFAAYFAQHRIDAMKLVPSHLAALAGADGAAVDRVLPRRLLICAGEPLPPNLVRRVRAARADLAVENHYGPTETTVSMLAHRVPRDLPEAATVPLGRPFRGVRVHVLGPDREPVPDGATGELHIEGANLARGYLDAPAATAAAFTPCPAGPSGARMYATGDLVRWLPSGDLEFAGRADDQVKVMGYRVEPGEVAAVLARHPRVGQAVVLPYGAAGELRLAGYVTGSGVTGADVRVFAADRLPDHMVPAAVVVLDAMPLTPNGKIDRAALPAPVVERTGHQGAPRAGLEEEIAAVWAETLGLENVGVHDSFFDIGGTSLLLMRLRVRLVKSLDREISMVTLFRNPTVRLLARHLETAADPALEADRGRARSRLTTAARARRRAAMGGDER</sequence>
<dbReference type="InterPro" id="IPR020806">
    <property type="entry name" value="PKS_PP-bd"/>
</dbReference>
<keyword evidence="1" id="KW-0596">Phosphopantetheine</keyword>
<dbReference type="InterPro" id="IPR036736">
    <property type="entry name" value="ACP-like_sf"/>
</dbReference>
<dbReference type="InterPro" id="IPR029058">
    <property type="entry name" value="AB_hydrolase_fold"/>
</dbReference>
<evidence type="ECO:0000259" key="3">
    <source>
        <dbReference type="PROSITE" id="PS50075"/>
    </source>
</evidence>
<dbReference type="SUPFAM" id="SSF47336">
    <property type="entry name" value="ACP-like"/>
    <property type="match status" value="1"/>
</dbReference>
<dbReference type="SMART" id="SM00823">
    <property type="entry name" value="PKS_PP"/>
    <property type="match status" value="1"/>
</dbReference>
<reference evidence="5" key="1">
    <citation type="journal article" date="2019" name="Int. J. Syst. Evol. Microbiol.">
        <title>The Global Catalogue of Microorganisms (GCM) 10K type strain sequencing project: providing services to taxonomists for standard genome sequencing and annotation.</title>
        <authorList>
            <consortium name="The Broad Institute Genomics Platform"/>
            <consortium name="The Broad Institute Genome Sequencing Center for Infectious Disease"/>
            <person name="Wu L."/>
            <person name="Ma J."/>
        </authorList>
    </citation>
    <scope>NUCLEOTIDE SEQUENCE [LARGE SCALE GENOMIC DNA]</scope>
    <source>
        <strain evidence="5">JCM 4524</strain>
    </source>
</reference>
<keyword evidence="2" id="KW-0597">Phosphoprotein</keyword>
<dbReference type="Pfam" id="PF13193">
    <property type="entry name" value="AMP-binding_C"/>
    <property type="match status" value="1"/>
</dbReference>
<dbReference type="Gene3D" id="3.40.50.1820">
    <property type="entry name" value="alpha/beta hydrolase"/>
    <property type="match status" value="1"/>
</dbReference>
<evidence type="ECO:0000256" key="2">
    <source>
        <dbReference type="ARBA" id="ARBA00022553"/>
    </source>
</evidence>
<dbReference type="PROSITE" id="PS00455">
    <property type="entry name" value="AMP_BINDING"/>
    <property type="match status" value="1"/>
</dbReference>
<dbReference type="NCBIfam" id="TIGR01733">
    <property type="entry name" value="AA-adenyl-dom"/>
    <property type="match status" value="1"/>
</dbReference>